<dbReference type="KEGG" id="aqt:FN924_11945"/>
<dbReference type="InterPro" id="IPR050965">
    <property type="entry name" value="UPF0336/Enoyl-CoA_hydratase"/>
</dbReference>
<gene>
    <name evidence="2" type="ORF">FN924_11945</name>
</gene>
<dbReference type="SUPFAM" id="SSF54637">
    <property type="entry name" value="Thioesterase/thiol ester dehydrase-isomerase"/>
    <property type="match status" value="1"/>
</dbReference>
<dbReference type="AlphaFoldDB" id="A0A516KHJ6"/>
<accession>A0A516KHJ6</accession>
<protein>
    <submittedName>
        <fullName evidence="2">Enoyl-CoA hydratase</fullName>
    </submittedName>
</protein>
<name>A0A516KHJ6_9BACI</name>
<dbReference type="Gene3D" id="3.10.129.10">
    <property type="entry name" value="Hotdog Thioesterase"/>
    <property type="match status" value="1"/>
</dbReference>
<reference evidence="2 3" key="1">
    <citation type="submission" date="2019-07" db="EMBL/GenBank/DDBJ databases">
        <authorList>
            <person name="Li J."/>
        </authorList>
    </citation>
    <scope>NUCLEOTIDE SEQUENCE [LARGE SCALE GENOMIC DNA]</scope>
    <source>
        <strain evidence="2 3">TKL69</strain>
    </source>
</reference>
<dbReference type="GO" id="GO:0019171">
    <property type="term" value="F:(3R)-hydroxyacyl-[acyl-carrier-protein] dehydratase activity"/>
    <property type="evidence" value="ECO:0007669"/>
    <property type="project" value="TreeGrafter"/>
</dbReference>
<evidence type="ECO:0000313" key="3">
    <source>
        <dbReference type="Proteomes" id="UP000315215"/>
    </source>
</evidence>
<sequence length="161" mass="18181">MVYELIGKRRKIGKNLHELAIGDSYQETRKVEDRDILLYLGLTDDANPLYIQHDYASQTPYKRPLVPPTMLIGIASSMISMHLPGPGCHILEQHLKYPNPLYHYSEIDIELEIIQINEEDSTIMIQVKGKNGDGTVLDGTFLVSPASKLESLTAQSLRNFN</sequence>
<evidence type="ECO:0000259" key="1">
    <source>
        <dbReference type="Pfam" id="PF13452"/>
    </source>
</evidence>
<dbReference type="InterPro" id="IPR039569">
    <property type="entry name" value="FAS1-like_DH_region"/>
</dbReference>
<dbReference type="GO" id="GO:0006633">
    <property type="term" value="P:fatty acid biosynthetic process"/>
    <property type="evidence" value="ECO:0007669"/>
    <property type="project" value="TreeGrafter"/>
</dbReference>
<feature type="domain" description="FAS1-like dehydratase" evidence="1">
    <location>
        <begin position="26"/>
        <end position="122"/>
    </location>
</feature>
<dbReference type="Proteomes" id="UP000315215">
    <property type="component" value="Chromosome"/>
</dbReference>
<proteinExistence type="predicted"/>
<keyword evidence="3" id="KW-1185">Reference proteome</keyword>
<evidence type="ECO:0000313" key="2">
    <source>
        <dbReference type="EMBL" id="QDP40836.1"/>
    </source>
</evidence>
<dbReference type="PANTHER" id="PTHR43437:SF3">
    <property type="entry name" value="HYDROXYACYL-THIOESTER DEHYDRATASE TYPE 2, MITOCHONDRIAL"/>
    <property type="match status" value="1"/>
</dbReference>
<dbReference type="Pfam" id="PF13452">
    <property type="entry name" value="FAS1_DH_region"/>
    <property type="match status" value="1"/>
</dbReference>
<dbReference type="EMBL" id="CP041666">
    <property type="protein sequence ID" value="QDP40836.1"/>
    <property type="molecule type" value="Genomic_DNA"/>
</dbReference>
<dbReference type="PANTHER" id="PTHR43437">
    <property type="entry name" value="HYDROXYACYL-THIOESTER DEHYDRATASE TYPE 2, MITOCHONDRIAL-RELATED"/>
    <property type="match status" value="1"/>
</dbReference>
<organism evidence="2 3">
    <name type="scientific">Radiobacillus deserti</name>
    <dbReference type="NCBI Taxonomy" id="2594883"/>
    <lineage>
        <taxon>Bacteria</taxon>
        <taxon>Bacillati</taxon>
        <taxon>Bacillota</taxon>
        <taxon>Bacilli</taxon>
        <taxon>Bacillales</taxon>
        <taxon>Bacillaceae</taxon>
        <taxon>Radiobacillus</taxon>
    </lineage>
</organism>
<dbReference type="InterPro" id="IPR029069">
    <property type="entry name" value="HotDog_dom_sf"/>
</dbReference>
<dbReference type="OrthoDB" id="2691304at2"/>